<dbReference type="GO" id="GO:0003677">
    <property type="term" value="F:DNA binding"/>
    <property type="evidence" value="ECO:0007669"/>
    <property type="project" value="InterPro"/>
</dbReference>
<dbReference type="InterPro" id="IPR010982">
    <property type="entry name" value="Lambda_DNA-bd_dom_sf"/>
</dbReference>
<dbReference type="InterPro" id="IPR001387">
    <property type="entry name" value="Cro/C1-type_HTH"/>
</dbReference>
<sequence length="98" mass="10711">MTKNLNVVVGSDNVFLDLGFPEAQAQNLLLRADLVVHIRKVIDKLGITQAEAAQRTGITQPRMSDLIKGRTHKFTLDALVNVAAQLGYTVKLSLKKVA</sequence>
<dbReference type="RefSeq" id="WP_075587963.1">
    <property type="nucleotide sequence ID" value="NZ_MSYM01000018.1"/>
</dbReference>
<gene>
    <name evidence="2" type="ORF">BLL52_3919</name>
</gene>
<dbReference type="CDD" id="cd00093">
    <property type="entry name" value="HTH_XRE"/>
    <property type="match status" value="1"/>
</dbReference>
<name>A0A1Q8YB28_9BURK</name>
<dbReference type="AlphaFoldDB" id="A0A1Q8YB28"/>
<evidence type="ECO:0000313" key="2">
    <source>
        <dbReference type="EMBL" id="OLP05099.1"/>
    </source>
</evidence>
<proteinExistence type="predicted"/>
<dbReference type="Gene3D" id="1.10.260.40">
    <property type="entry name" value="lambda repressor-like DNA-binding domains"/>
    <property type="match status" value="1"/>
</dbReference>
<dbReference type="SUPFAM" id="SSF47413">
    <property type="entry name" value="lambda repressor-like DNA-binding domains"/>
    <property type="match status" value="1"/>
</dbReference>
<evidence type="ECO:0000259" key="1">
    <source>
        <dbReference type="PROSITE" id="PS50943"/>
    </source>
</evidence>
<dbReference type="InterPro" id="IPR039554">
    <property type="entry name" value="HigA2-like_HTH"/>
</dbReference>
<accession>A0A1Q8YB28</accession>
<organism evidence="2 3">
    <name type="scientific">Rhodoferax antarcticus ANT.BR</name>
    <dbReference type="NCBI Taxonomy" id="1111071"/>
    <lineage>
        <taxon>Bacteria</taxon>
        <taxon>Pseudomonadati</taxon>
        <taxon>Pseudomonadota</taxon>
        <taxon>Betaproteobacteria</taxon>
        <taxon>Burkholderiales</taxon>
        <taxon>Comamonadaceae</taxon>
        <taxon>Rhodoferax</taxon>
    </lineage>
</organism>
<dbReference type="PROSITE" id="PS50943">
    <property type="entry name" value="HTH_CROC1"/>
    <property type="match status" value="1"/>
</dbReference>
<protein>
    <submittedName>
        <fullName evidence="2">Putative XRE family transcriptional regulator</fullName>
    </submittedName>
</protein>
<keyword evidence="3" id="KW-1185">Reference proteome</keyword>
<comment type="caution">
    <text evidence="2">The sequence shown here is derived from an EMBL/GenBank/DDBJ whole genome shotgun (WGS) entry which is preliminary data.</text>
</comment>
<feature type="domain" description="HTH cro/C1-type" evidence="1">
    <location>
        <begin position="38"/>
        <end position="93"/>
    </location>
</feature>
<dbReference type="SMART" id="SM00530">
    <property type="entry name" value="HTH_XRE"/>
    <property type="match status" value="1"/>
</dbReference>
<dbReference type="Proteomes" id="UP000185911">
    <property type="component" value="Unassembled WGS sequence"/>
</dbReference>
<dbReference type="STRING" id="81479.RA876_13370"/>
<dbReference type="EMBL" id="MSYM01000018">
    <property type="protein sequence ID" value="OLP05099.1"/>
    <property type="molecule type" value="Genomic_DNA"/>
</dbReference>
<evidence type="ECO:0000313" key="3">
    <source>
        <dbReference type="Proteomes" id="UP000185911"/>
    </source>
</evidence>
<reference evidence="2 3" key="1">
    <citation type="submission" date="2017-01" db="EMBL/GenBank/DDBJ databases">
        <title>Genome sequence of Rhodoferax antarcticus ANT.BR, a psychrophilic purple nonsulfur bacterium from an Antarctic microbial mat.</title>
        <authorList>
            <person name="Baker J."/>
            <person name="Riester C."/>
            <person name="Skinner B."/>
            <person name="Newell A."/>
            <person name="Swingley W."/>
            <person name="Madigan M."/>
            <person name="Jung D."/>
            <person name="Asao M."/>
            <person name="Chen M."/>
            <person name="Loughlin P."/>
            <person name="Pan H."/>
            <person name="Lin S."/>
            <person name="Li N."/>
            <person name="Shaw J."/>
            <person name="Prado M."/>
            <person name="Sherman C."/>
            <person name="Li X."/>
            <person name="Tang J."/>
            <person name="Blankenship R."/>
            <person name="Zhao T."/>
            <person name="Touchman J."/>
            <person name="Sattley M."/>
        </authorList>
    </citation>
    <scope>NUCLEOTIDE SEQUENCE [LARGE SCALE GENOMIC DNA]</scope>
    <source>
        <strain evidence="2 3">ANT.BR</strain>
    </source>
</reference>
<dbReference type="Pfam" id="PF13744">
    <property type="entry name" value="HTH_37"/>
    <property type="match status" value="1"/>
</dbReference>